<reference evidence="1" key="2">
    <citation type="journal article" date="2015" name="Data Brief">
        <title>Shoot transcriptome of the giant reed, Arundo donax.</title>
        <authorList>
            <person name="Barrero R.A."/>
            <person name="Guerrero F.D."/>
            <person name="Moolhuijzen P."/>
            <person name="Goolsby J.A."/>
            <person name="Tidwell J."/>
            <person name="Bellgard S.E."/>
            <person name="Bellgard M.I."/>
        </authorList>
    </citation>
    <scope>NUCLEOTIDE SEQUENCE</scope>
    <source>
        <tissue evidence="1">Shoot tissue taken approximately 20 cm above the soil surface</tissue>
    </source>
</reference>
<name>A0A0A9HHA7_ARUDO</name>
<sequence length="37" mass="4260">MQILGDVSSVCFRKACSMNNNGRMRCILNERIPYLIL</sequence>
<dbReference type="AlphaFoldDB" id="A0A0A9HHA7"/>
<accession>A0A0A9HHA7</accession>
<reference evidence="1" key="1">
    <citation type="submission" date="2014-09" db="EMBL/GenBank/DDBJ databases">
        <authorList>
            <person name="Magalhaes I.L.F."/>
            <person name="Oliveira U."/>
            <person name="Santos F.R."/>
            <person name="Vidigal T.H.D.A."/>
            <person name="Brescovit A.D."/>
            <person name="Santos A.J."/>
        </authorList>
    </citation>
    <scope>NUCLEOTIDE SEQUENCE</scope>
    <source>
        <tissue evidence="1">Shoot tissue taken approximately 20 cm above the soil surface</tissue>
    </source>
</reference>
<proteinExistence type="predicted"/>
<evidence type="ECO:0000313" key="1">
    <source>
        <dbReference type="EMBL" id="JAE32303.1"/>
    </source>
</evidence>
<protein>
    <submittedName>
        <fullName evidence="1">Uncharacterized protein</fullName>
    </submittedName>
</protein>
<organism evidence="1">
    <name type="scientific">Arundo donax</name>
    <name type="common">Giant reed</name>
    <name type="synonym">Donax arundinaceus</name>
    <dbReference type="NCBI Taxonomy" id="35708"/>
    <lineage>
        <taxon>Eukaryota</taxon>
        <taxon>Viridiplantae</taxon>
        <taxon>Streptophyta</taxon>
        <taxon>Embryophyta</taxon>
        <taxon>Tracheophyta</taxon>
        <taxon>Spermatophyta</taxon>
        <taxon>Magnoliopsida</taxon>
        <taxon>Liliopsida</taxon>
        <taxon>Poales</taxon>
        <taxon>Poaceae</taxon>
        <taxon>PACMAD clade</taxon>
        <taxon>Arundinoideae</taxon>
        <taxon>Arundineae</taxon>
        <taxon>Arundo</taxon>
    </lineage>
</organism>
<dbReference type="EMBL" id="GBRH01165593">
    <property type="protein sequence ID" value="JAE32303.1"/>
    <property type="molecule type" value="Transcribed_RNA"/>
</dbReference>